<protein>
    <submittedName>
        <fullName evidence="2">Uncharacterized protein</fullName>
    </submittedName>
</protein>
<evidence type="ECO:0000313" key="2">
    <source>
        <dbReference type="EMBL" id="EST08131.1"/>
    </source>
</evidence>
<dbReference type="HOGENOM" id="CLU_1005185_0_0_1"/>
<sequence>MLETVDVAPDALHMDERSDAAGRLMEEANPDQHRHRSELLERRAEESDLCDVDLGDVTVNDVWHQFSEPDCKLDDGSLSTSSIRHEASDPAEDDMFDLMGCDPRRMVARAPFLDTVEEESEEGFHRDDKNGTSAAGQDAGKEDSFQMVEASPRDGGGRGARLRRSLTLTKGKMSLDSKASMRKLVRLEHRDSPKREYRNRLAKGSPSKPFTSGLAPSSPARSTVNPVEKRLSHKPVKKRRKSRLKGVAVMVGRHQFTVVDEDDSLVQRFGAAQINTS</sequence>
<dbReference type="OrthoDB" id="2554192at2759"/>
<accession>V5ECI6</accession>
<gene>
    <name evidence="2" type="ORF">PSEUBRA_SCAF18g04714</name>
</gene>
<dbReference type="Proteomes" id="UP000019377">
    <property type="component" value="Unassembled WGS sequence"/>
</dbReference>
<evidence type="ECO:0000256" key="1">
    <source>
        <dbReference type="SAM" id="MobiDB-lite"/>
    </source>
</evidence>
<evidence type="ECO:0000313" key="3">
    <source>
        <dbReference type="Proteomes" id="UP000019377"/>
    </source>
</evidence>
<reference evidence="3" key="1">
    <citation type="journal article" date="2013" name="Genome Announc.">
        <title>Draft genome sequence of Pseudozyma brasiliensis sp. nov. strain GHG001, a high producer of endo-1,4-xylanase isolated from an insect pest of sugarcane.</title>
        <authorList>
            <person name="Oliveira J.V.D.C."/>
            <person name="dos Santos R.A.C."/>
            <person name="Borges T.A."/>
            <person name="Riano-Pachon D.M."/>
            <person name="Goldman G.H."/>
        </authorList>
    </citation>
    <scope>NUCLEOTIDE SEQUENCE [LARGE SCALE GENOMIC DNA]</scope>
    <source>
        <strain evidence="3">GHG001</strain>
    </source>
</reference>
<feature type="compositionally biased region" description="Basic residues" evidence="1">
    <location>
        <begin position="231"/>
        <end position="243"/>
    </location>
</feature>
<dbReference type="AlphaFoldDB" id="V5ECI6"/>
<proteinExistence type="predicted"/>
<feature type="compositionally biased region" description="Basic and acidic residues" evidence="1">
    <location>
        <begin position="189"/>
        <end position="199"/>
    </location>
</feature>
<feature type="region of interest" description="Disordered" evidence="1">
    <location>
        <begin position="189"/>
        <end position="243"/>
    </location>
</feature>
<dbReference type="eggNOG" id="ENOG502R337">
    <property type="taxonomic scope" value="Eukaryota"/>
</dbReference>
<keyword evidence="3" id="KW-1185">Reference proteome</keyword>
<feature type="region of interest" description="Disordered" evidence="1">
    <location>
        <begin position="117"/>
        <end position="164"/>
    </location>
</feature>
<dbReference type="EMBL" id="KI545860">
    <property type="protein sequence ID" value="EST08131.1"/>
    <property type="molecule type" value="Genomic_DNA"/>
</dbReference>
<name>V5ECI6_KALBG</name>
<organism evidence="2 3">
    <name type="scientific">Kalmanozyma brasiliensis (strain GHG001)</name>
    <name type="common">Yeast</name>
    <name type="synonym">Pseudozyma brasiliensis</name>
    <dbReference type="NCBI Taxonomy" id="1365824"/>
    <lineage>
        <taxon>Eukaryota</taxon>
        <taxon>Fungi</taxon>
        <taxon>Dikarya</taxon>
        <taxon>Basidiomycota</taxon>
        <taxon>Ustilaginomycotina</taxon>
        <taxon>Ustilaginomycetes</taxon>
        <taxon>Ustilaginales</taxon>
        <taxon>Ustilaginaceae</taxon>
        <taxon>Kalmanozyma</taxon>
    </lineage>
</organism>
<feature type="region of interest" description="Disordered" evidence="1">
    <location>
        <begin position="73"/>
        <end position="95"/>
    </location>
</feature>